<evidence type="ECO:0000313" key="4">
    <source>
        <dbReference type="Proteomes" id="UP001281217"/>
    </source>
</evidence>
<dbReference type="EMBL" id="FOYD01000008">
    <property type="protein sequence ID" value="SFQ85701.1"/>
    <property type="molecule type" value="Genomic_DNA"/>
</dbReference>
<keyword evidence="4" id="KW-1185">Reference proteome</keyword>
<gene>
    <name evidence="1" type="ORF">RED13_000098</name>
    <name evidence="2" type="ORF">SAMN05216578_10812</name>
</gene>
<reference evidence="4" key="2">
    <citation type="submission" date="2023-07" db="EMBL/GenBank/DDBJ databases">
        <authorList>
            <person name="de Witt J."/>
        </authorList>
    </citation>
    <scope>NUCLEOTIDE SEQUENCE [LARGE SCALE GENOMIC DNA]</scope>
    <source>
        <strain evidence="4">FZJ</strain>
    </source>
</reference>
<evidence type="ECO:0000313" key="3">
    <source>
        <dbReference type="Proteomes" id="UP000242815"/>
    </source>
</evidence>
<reference evidence="2 3" key="1">
    <citation type="submission" date="2016-10" db="EMBL/GenBank/DDBJ databases">
        <authorList>
            <person name="de Groot N.N."/>
        </authorList>
    </citation>
    <scope>NUCLEOTIDE SEQUENCE [LARGE SCALE GENOMIC DNA]</scope>
    <source>
        <strain evidence="2 3">JCM 18415</strain>
    </source>
</reference>
<dbReference type="Proteomes" id="UP001281217">
    <property type="component" value="Unassembled WGS sequence"/>
</dbReference>
<name>A0A1I6BXN8_9GAMM</name>
<dbReference type="RefSeq" id="WP_090539633.1">
    <property type="nucleotide sequence ID" value="NZ_FOYD01000008.1"/>
</dbReference>
<evidence type="ECO:0000313" key="2">
    <source>
        <dbReference type="EMBL" id="SFQ85701.1"/>
    </source>
</evidence>
<proteinExistence type="predicted"/>
<organism evidence="2 3">
    <name type="scientific">Halopseudomonas formosensis</name>
    <dbReference type="NCBI Taxonomy" id="1002526"/>
    <lineage>
        <taxon>Bacteria</taxon>
        <taxon>Pseudomonadati</taxon>
        <taxon>Pseudomonadota</taxon>
        <taxon>Gammaproteobacteria</taxon>
        <taxon>Pseudomonadales</taxon>
        <taxon>Pseudomonadaceae</taxon>
        <taxon>Halopseudomonas</taxon>
    </lineage>
</organism>
<protein>
    <recommendedName>
        <fullName evidence="5">H-NS histone family protein</fullName>
    </recommendedName>
</protein>
<reference evidence="1" key="3">
    <citation type="submission" date="2024-05" db="EMBL/GenBank/DDBJ databases">
        <authorList>
            <person name="de Witt J."/>
        </authorList>
    </citation>
    <scope>NUCLEOTIDE SEQUENCE</scope>
    <source>
        <strain evidence="1">FZJ</strain>
    </source>
</reference>
<evidence type="ECO:0008006" key="5">
    <source>
        <dbReference type="Google" id="ProtNLM"/>
    </source>
</evidence>
<evidence type="ECO:0000313" key="1">
    <source>
        <dbReference type="EMBL" id="MDX9688557.1"/>
    </source>
</evidence>
<accession>A0A1I6BXN8</accession>
<dbReference type="AlphaFoldDB" id="A0A1I6BXN8"/>
<dbReference type="Proteomes" id="UP000242815">
    <property type="component" value="Unassembled WGS sequence"/>
</dbReference>
<dbReference type="EMBL" id="JAVRDO010000010">
    <property type="protein sequence ID" value="MDX9688557.1"/>
    <property type="molecule type" value="Genomic_DNA"/>
</dbReference>
<dbReference type="OrthoDB" id="6918073at2"/>
<sequence length="65" mass="7557">MTKINAFREIERKLADSLAQLEATKKTERQRETREFADELKTLMKEYRMSAADVLNILNATPETP</sequence>